<feature type="transmembrane region" description="Helical" evidence="14">
    <location>
        <begin position="593"/>
        <end position="611"/>
    </location>
</feature>
<evidence type="ECO:0000256" key="11">
    <source>
        <dbReference type="ARBA" id="ARBA00023136"/>
    </source>
</evidence>
<evidence type="ECO:0000256" key="14">
    <source>
        <dbReference type="SAM" id="Phobius"/>
    </source>
</evidence>
<dbReference type="GO" id="GO:0035556">
    <property type="term" value="P:intracellular signal transduction"/>
    <property type="evidence" value="ECO:0007669"/>
    <property type="project" value="InterPro"/>
</dbReference>
<evidence type="ECO:0000256" key="6">
    <source>
        <dbReference type="ARBA" id="ARBA00022723"/>
    </source>
</evidence>
<dbReference type="Pfam" id="PF00211">
    <property type="entry name" value="Guanylate_cyc"/>
    <property type="match status" value="2"/>
</dbReference>
<evidence type="ECO:0000256" key="12">
    <source>
        <dbReference type="ARBA" id="ARBA00023239"/>
    </source>
</evidence>
<dbReference type="WBParaSite" id="MhA1_Contig133.frz3.fgene4">
    <property type="protein sequence ID" value="MhA1_Contig133.frz3.fgene4"/>
    <property type="gene ID" value="MhA1_Contig133.frz3.fgene4"/>
</dbReference>
<keyword evidence="5 14" id="KW-0812">Transmembrane</keyword>
<evidence type="ECO:0000256" key="5">
    <source>
        <dbReference type="ARBA" id="ARBA00022692"/>
    </source>
</evidence>
<accession>A0A1I8B4S5</accession>
<feature type="region of interest" description="Disordered" evidence="13">
    <location>
        <begin position="1420"/>
        <end position="1447"/>
    </location>
</feature>
<feature type="transmembrane region" description="Helical" evidence="14">
    <location>
        <begin position="735"/>
        <end position="756"/>
    </location>
</feature>
<feature type="compositionally biased region" description="Polar residues" evidence="13">
    <location>
        <begin position="1426"/>
        <end position="1444"/>
    </location>
</feature>
<feature type="transmembrane region" description="Helical" evidence="14">
    <location>
        <begin position="656"/>
        <end position="676"/>
    </location>
</feature>
<dbReference type="GO" id="GO:0005886">
    <property type="term" value="C:plasma membrane"/>
    <property type="evidence" value="ECO:0007669"/>
    <property type="project" value="TreeGrafter"/>
</dbReference>
<feature type="transmembrane region" description="Helical" evidence="14">
    <location>
        <begin position="623"/>
        <end position="644"/>
    </location>
</feature>
<dbReference type="CDD" id="cd07302">
    <property type="entry name" value="CHD"/>
    <property type="match status" value="1"/>
</dbReference>
<comment type="catalytic activity">
    <reaction evidence="1">
        <text>GTP = 3',5'-cyclic GMP + diphosphate</text>
        <dbReference type="Rhea" id="RHEA:13665"/>
        <dbReference type="ChEBI" id="CHEBI:33019"/>
        <dbReference type="ChEBI" id="CHEBI:37565"/>
        <dbReference type="ChEBI" id="CHEBI:57746"/>
        <dbReference type="EC" id="4.6.1.2"/>
    </reaction>
</comment>
<evidence type="ECO:0000256" key="9">
    <source>
        <dbReference type="ARBA" id="ARBA00022842"/>
    </source>
</evidence>
<dbReference type="InterPro" id="IPR029787">
    <property type="entry name" value="Nucleotide_cyclase"/>
</dbReference>
<comment type="subcellular location">
    <subcellularLocation>
        <location evidence="3">Membrane</location>
        <topology evidence="3">Multi-pass membrane protein</topology>
    </subcellularLocation>
</comment>
<dbReference type="SMART" id="SM00044">
    <property type="entry name" value="CYCc"/>
    <property type="match status" value="1"/>
</dbReference>
<dbReference type="SUPFAM" id="SSF55073">
    <property type="entry name" value="Nucleotide cyclase"/>
    <property type="match status" value="2"/>
</dbReference>
<evidence type="ECO:0000256" key="4">
    <source>
        <dbReference type="ARBA" id="ARBA00012201"/>
    </source>
</evidence>
<keyword evidence="12" id="KW-0456">Lyase</keyword>
<keyword evidence="11 14" id="KW-0472">Membrane</keyword>
<dbReference type="EC" id="4.6.1.1" evidence="4"/>
<feature type="transmembrane region" description="Helical" evidence="14">
    <location>
        <begin position="98"/>
        <end position="122"/>
    </location>
</feature>
<evidence type="ECO:0000256" key="3">
    <source>
        <dbReference type="ARBA" id="ARBA00004141"/>
    </source>
</evidence>
<evidence type="ECO:0000256" key="2">
    <source>
        <dbReference type="ARBA" id="ARBA00001593"/>
    </source>
</evidence>
<evidence type="ECO:0000256" key="8">
    <source>
        <dbReference type="ARBA" id="ARBA00022840"/>
    </source>
</evidence>
<dbReference type="Proteomes" id="UP000095281">
    <property type="component" value="Unplaced"/>
</dbReference>
<evidence type="ECO:0000256" key="10">
    <source>
        <dbReference type="ARBA" id="ARBA00022989"/>
    </source>
</evidence>
<reference evidence="17" key="1">
    <citation type="submission" date="2016-11" db="UniProtKB">
        <authorList>
            <consortium name="WormBaseParasite"/>
        </authorList>
    </citation>
    <scope>IDENTIFICATION</scope>
</reference>
<feature type="transmembrane region" description="Helical" evidence="14">
    <location>
        <begin position="56"/>
        <end position="77"/>
    </location>
</feature>
<keyword evidence="6" id="KW-0479">Metal-binding</keyword>
<feature type="compositionally biased region" description="Basic and acidic residues" evidence="13">
    <location>
        <begin position="1172"/>
        <end position="1184"/>
    </location>
</feature>
<comment type="catalytic activity">
    <reaction evidence="2">
        <text>ATP = 3',5'-cyclic AMP + diphosphate</text>
        <dbReference type="Rhea" id="RHEA:15389"/>
        <dbReference type="ChEBI" id="CHEBI:30616"/>
        <dbReference type="ChEBI" id="CHEBI:33019"/>
        <dbReference type="ChEBI" id="CHEBI:58165"/>
        <dbReference type="EC" id="4.6.1.1"/>
    </reaction>
</comment>
<feature type="transmembrane region" description="Helical" evidence="14">
    <location>
        <begin position="31"/>
        <end position="50"/>
    </location>
</feature>
<feature type="transmembrane region" description="Helical" evidence="14">
    <location>
        <begin position="160"/>
        <end position="181"/>
    </location>
</feature>
<name>A0A1I8B4S5_MELHA</name>
<sequence length="1580" mass="174616">MSSLLRTQPFGCTQLEALFRHQLLHRSAGDLLRLLTILVPIQLALALFRVPEPGPSLFWLSGSAAVGLALALGLACASSSSQHSFVTLCAIWLCSNSLILMFWPAIALLPSLSILLLLYSFFPFQLVFTFAICLGISFFQLSSVVLFAIRGDERNDGIGLTKSVAVLLAHLWAHIVGLYSFSTSRKIGRAVFLNARHALDNESELQNEVGRMAQLLSGSLPTHIVRSVQSQLGVSEVPRVFVEHFDQCSVVFARLYGLPTLLLQLQPPDSAKLLNEFDWRVAKLAEESGLLLVPAQSSEMVVALVGLPLAITDSENVNLKITNHLFLSKQQLQKSSIASYQKSQQPSPINAAAIACQFASDLLNLCQSFCEATNNSNSEAQLQIRVGIGSGSLSAGIVGSRRWHYDVMGMAIDAALHLEANCPAGAILLSEDTWRHLADGKFAAERMGQGAWKLLTTTEASPIVQPLLFPTPSRRLSLLTLQQLLLRLLQQQQPKVSAFSNALTPVAAFPAPTTPFTKRNKLGGILTSNNTFTSKGRLVSVAGPRRPKIPRIGSCRQLDSATGPPLLPGISPLTLHFIDSRLERTYHAQPDRWLIPGLALCVLFLALFGLFQALAMPRMLPNLATLALALILMFLLLLALYANFLESFCHFVTRTSLGYCVTVLLVLTALCTCGLANTVRIFKKISINLMQFSCPVDISTLNTASTPCQPHQLSAVSLALWMLLCSAFLRLSSSLLLFILLSAIALFCPHIFFTHFDLYPNLLARLDILTLLIGLSLLIFLLARRNELLLRMDFLALLKGVEDGKKLERSEFLNDQILRNALPSHIAFNFGARSEPFSHLCPSVGILCAKIGRPGDWVGEFGFDRLNRLVCEIDQRLGQLSECSRLEKVRTSHCFYTAACGILPELAKNVHDAPCTIGEQLSSLAELAQFIQDLAESEALDIAIGLDCGSALSVVVGGDKPRYELLGQPNTRARKLADAASALGGGCVLLSEDVFLALRPRSQFHFDENSALSVGPGLVAYSLLRSPTNQQNSQFIKSPLPPPLPPHRTNSQQQNTNNNNLNENEIIVQNIHENSQKTTTTNNIQPHIRANPLSIDASVENNIHSSAQSLSSSELFSIDLNLETDSLELEWVTPEMVANGQYRLYPESPPTAKKAEYKAERADVYSELSDPESYHNSHNPDRSKIGSFKNKLWRHPSSISTNEAYRSQPSTNTSLNRKSNGQQKPRFQRKYFSKNKNGSNAGFSGSEFSLSLLAGDDYGGNNSNTTSLQRLNKAANRMERMLKEMAGVPTQKKNGGGQPVECPFPREDWAINNKTNNDAIDGRYCHHHSMSEYENATNSSRRSLTSCCSDFESAVEKDEDKRLSLSSFFQFNNQKRKSISKLERLRQALILNNNNERNWRSNSSRVANIKNRIFIGGDGNEADRSCSPSIGSMQQFSPTNNNARRTSKTSKLLKTLKWRQSVSHSIGYEDEYELASAPLSSSYASSVSATSWGAECNKNENIKLLPSVGENTHFMPIDAEDEDKNNDDKIIKEKELMEDDNSLQKQMLELSREIRRDFGDFQLARFSNDLEDCPHRTFEE</sequence>
<dbReference type="GO" id="GO:0006171">
    <property type="term" value="P:cAMP biosynthetic process"/>
    <property type="evidence" value="ECO:0007669"/>
    <property type="project" value="TreeGrafter"/>
</dbReference>
<feature type="transmembrane region" description="Helical" evidence="14">
    <location>
        <begin position="128"/>
        <end position="148"/>
    </location>
</feature>
<dbReference type="GO" id="GO:0004383">
    <property type="term" value="F:guanylate cyclase activity"/>
    <property type="evidence" value="ECO:0007669"/>
    <property type="project" value="UniProtKB-EC"/>
</dbReference>
<organism evidence="16 17">
    <name type="scientific">Meloidogyne hapla</name>
    <name type="common">Root-knot nematode worm</name>
    <dbReference type="NCBI Taxonomy" id="6305"/>
    <lineage>
        <taxon>Eukaryota</taxon>
        <taxon>Metazoa</taxon>
        <taxon>Ecdysozoa</taxon>
        <taxon>Nematoda</taxon>
        <taxon>Chromadorea</taxon>
        <taxon>Rhabditida</taxon>
        <taxon>Tylenchina</taxon>
        <taxon>Tylenchomorpha</taxon>
        <taxon>Tylenchoidea</taxon>
        <taxon>Meloidogynidae</taxon>
        <taxon>Meloidogyninae</taxon>
        <taxon>Meloidogyne</taxon>
    </lineage>
</organism>
<feature type="transmembrane region" description="Helical" evidence="14">
    <location>
        <begin position="762"/>
        <end position="783"/>
    </location>
</feature>
<dbReference type="OMA" id="ALNETSW"/>
<feature type="region of interest" description="Disordered" evidence="13">
    <location>
        <begin position="1031"/>
        <end position="1058"/>
    </location>
</feature>
<dbReference type="PROSITE" id="PS50125">
    <property type="entry name" value="GUANYLATE_CYCLASE_2"/>
    <property type="match status" value="2"/>
</dbReference>
<keyword evidence="10 14" id="KW-1133">Transmembrane helix</keyword>
<evidence type="ECO:0000259" key="15">
    <source>
        <dbReference type="PROSITE" id="PS50125"/>
    </source>
</evidence>
<evidence type="ECO:0000256" key="13">
    <source>
        <dbReference type="SAM" id="MobiDB-lite"/>
    </source>
</evidence>
<keyword evidence="9" id="KW-0460">Magnesium</keyword>
<dbReference type="PANTHER" id="PTHR45627">
    <property type="entry name" value="ADENYLATE CYCLASE TYPE 1"/>
    <property type="match status" value="1"/>
</dbReference>
<dbReference type="GO" id="GO:0005524">
    <property type="term" value="F:ATP binding"/>
    <property type="evidence" value="ECO:0007669"/>
    <property type="project" value="UniProtKB-KW"/>
</dbReference>
<evidence type="ECO:0000313" key="17">
    <source>
        <dbReference type="WBParaSite" id="MhA1_Contig133.frz3.fgene4"/>
    </source>
</evidence>
<keyword evidence="16" id="KW-1185">Reference proteome</keyword>
<feature type="compositionally biased region" description="Polar residues" evidence="13">
    <location>
        <begin position="1197"/>
        <end position="1225"/>
    </location>
</feature>
<proteinExistence type="predicted"/>
<evidence type="ECO:0000256" key="1">
    <source>
        <dbReference type="ARBA" id="ARBA00001436"/>
    </source>
</evidence>
<dbReference type="InterPro" id="IPR001054">
    <property type="entry name" value="A/G_cyclase"/>
</dbReference>
<dbReference type="GO" id="GO:0046872">
    <property type="term" value="F:metal ion binding"/>
    <property type="evidence" value="ECO:0007669"/>
    <property type="project" value="UniProtKB-KW"/>
</dbReference>
<evidence type="ECO:0000313" key="16">
    <source>
        <dbReference type="Proteomes" id="UP000095281"/>
    </source>
</evidence>
<keyword evidence="8" id="KW-0067">ATP-binding</keyword>
<dbReference type="GO" id="GO:0004016">
    <property type="term" value="F:adenylate cyclase activity"/>
    <property type="evidence" value="ECO:0007669"/>
    <property type="project" value="UniProtKB-EC"/>
</dbReference>
<feature type="region of interest" description="Disordered" evidence="13">
    <location>
        <begin position="1167"/>
        <end position="1226"/>
    </location>
</feature>
<dbReference type="Gene3D" id="3.30.70.1230">
    <property type="entry name" value="Nucleotide cyclase"/>
    <property type="match status" value="2"/>
</dbReference>
<feature type="domain" description="Guanylate cyclase" evidence="15">
    <location>
        <begin position="249"/>
        <end position="419"/>
    </location>
</feature>
<feature type="domain" description="Guanylate cyclase" evidence="15">
    <location>
        <begin position="834"/>
        <end position="977"/>
    </location>
</feature>
<keyword evidence="7" id="KW-0547">Nucleotide-binding</keyword>
<dbReference type="PANTHER" id="PTHR45627:SF26">
    <property type="entry name" value="ADENYLATE CYCLASE TYPE 1"/>
    <property type="match status" value="1"/>
</dbReference>
<protein>
    <recommendedName>
        <fullName evidence="4">adenylate cyclase</fullName>
        <ecNumber evidence="4">4.6.1.1</ecNumber>
    </recommendedName>
</protein>
<evidence type="ECO:0000256" key="7">
    <source>
        <dbReference type="ARBA" id="ARBA00022741"/>
    </source>
</evidence>
<dbReference type="GO" id="GO:0007189">
    <property type="term" value="P:adenylate cyclase-activating G protein-coupled receptor signaling pathway"/>
    <property type="evidence" value="ECO:0007669"/>
    <property type="project" value="TreeGrafter"/>
</dbReference>